<dbReference type="PANTHER" id="PTHR34108">
    <property type="entry name" value="SEPTUM SITE-DETERMINING PROTEIN MINC"/>
    <property type="match status" value="1"/>
</dbReference>
<dbReference type="InterPro" id="IPR013033">
    <property type="entry name" value="MinC"/>
</dbReference>
<dbReference type="InterPro" id="IPR016098">
    <property type="entry name" value="CAP/MinC_C"/>
</dbReference>
<dbReference type="PANTHER" id="PTHR34108:SF1">
    <property type="entry name" value="SEPTUM SITE-DETERMINING PROTEIN MINC"/>
    <property type="match status" value="1"/>
</dbReference>
<proteinExistence type="inferred from homology"/>
<protein>
    <recommendedName>
        <fullName evidence="5">Septum formation inhibitor MinC C-terminal domain-containing protein</fullName>
    </recommendedName>
</protein>
<evidence type="ECO:0000259" key="5">
    <source>
        <dbReference type="Pfam" id="PF03775"/>
    </source>
</evidence>
<evidence type="ECO:0000256" key="2">
    <source>
        <dbReference type="ARBA" id="ARBA00023210"/>
    </source>
</evidence>
<feature type="domain" description="Septum formation inhibitor MinC C-terminal" evidence="5">
    <location>
        <begin position="244"/>
        <end position="320"/>
    </location>
</feature>
<evidence type="ECO:0000313" key="7">
    <source>
        <dbReference type="Proteomes" id="UP000355283"/>
    </source>
</evidence>
<dbReference type="EMBL" id="SDOX01000145">
    <property type="protein sequence ID" value="TFJ81084.1"/>
    <property type="molecule type" value="Genomic_DNA"/>
</dbReference>
<organism evidence="6 7">
    <name type="scientific">Nannochloropsis salina CCMP1776</name>
    <dbReference type="NCBI Taxonomy" id="1027361"/>
    <lineage>
        <taxon>Eukaryota</taxon>
        <taxon>Sar</taxon>
        <taxon>Stramenopiles</taxon>
        <taxon>Ochrophyta</taxon>
        <taxon>Eustigmatophyceae</taxon>
        <taxon>Eustigmatales</taxon>
        <taxon>Monodopsidaceae</taxon>
        <taxon>Microchloropsis</taxon>
        <taxon>Microchloropsis salina</taxon>
    </lineage>
</organism>
<keyword evidence="7" id="KW-1185">Reference proteome</keyword>
<dbReference type="HAMAP" id="MF_00267">
    <property type="entry name" value="MinC"/>
    <property type="match status" value="1"/>
</dbReference>
<evidence type="ECO:0000313" key="6">
    <source>
        <dbReference type="EMBL" id="TFJ81084.1"/>
    </source>
</evidence>
<dbReference type="Proteomes" id="UP000355283">
    <property type="component" value="Unassembled WGS sequence"/>
</dbReference>
<feature type="region of interest" description="Disordered" evidence="4">
    <location>
        <begin position="1"/>
        <end position="35"/>
    </location>
</feature>
<evidence type="ECO:0000256" key="3">
    <source>
        <dbReference type="ARBA" id="ARBA00023306"/>
    </source>
</evidence>
<keyword evidence="1" id="KW-0132">Cell division</keyword>
<dbReference type="GO" id="GO:0000902">
    <property type="term" value="P:cell morphogenesis"/>
    <property type="evidence" value="ECO:0007669"/>
    <property type="project" value="InterPro"/>
</dbReference>
<keyword evidence="2" id="KW-0717">Septation</keyword>
<accession>A0A4D9CRC4</accession>
<gene>
    <name evidence="6" type="ORF">NSK_007727</name>
</gene>
<dbReference type="Pfam" id="PF03775">
    <property type="entry name" value="MinC_C"/>
    <property type="match status" value="1"/>
</dbReference>
<evidence type="ECO:0000256" key="4">
    <source>
        <dbReference type="SAM" id="MobiDB-lite"/>
    </source>
</evidence>
<dbReference type="GO" id="GO:0051301">
    <property type="term" value="P:cell division"/>
    <property type="evidence" value="ECO:0007669"/>
    <property type="project" value="UniProtKB-KW"/>
</dbReference>
<dbReference type="GO" id="GO:0051726">
    <property type="term" value="P:regulation of cell cycle"/>
    <property type="evidence" value="ECO:0007669"/>
    <property type="project" value="InterPro"/>
</dbReference>
<feature type="compositionally biased region" description="Polar residues" evidence="4">
    <location>
        <begin position="1"/>
        <end position="27"/>
    </location>
</feature>
<dbReference type="InterPro" id="IPR036145">
    <property type="entry name" value="MinC_C_sf"/>
</dbReference>
<feature type="compositionally biased region" description="Pro residues" evidence="4">
    <location>
        <begin position="198"/>
        <end position="219"/>
    </location>
</feature>
<keyword evidence="3" id="KW-0131">Cell cycle</keyword>
<name>A0A4D9CRC4_9STRA</name>
<dbReference type="Gene3D" id="2.160.20.70">
    <property type="match status" value="1"/>
</dbReference>
<feature type="compositionally biased region" description="Pro residues" evidence="4">
    <location>
        <begin position="229"/>
        <end position="239"/>
    </location>
</feature>
<dbReference type="SUPFAM" id="SSF63848">
    <property type="entry name" value="Cell-division inhibitor MinC, C-terminal domain"/>
    <property type="match status" value="1"/>
</dbReference>
<feature type="region of interest" description="Disordered" evidence="4">
    <location>
        <begin position="158"/>
        <end position="243"/>
    </location>
</feature>
<dbReference type="OrthoDB" id="2013981at2759"/>
<reference evidence="6 7" key="1">
    <citation type="submission" date="2019-01" db="EMBL/GenBank/DDBJ databases">
        <title>Nuclear Genome Assembly of the Microalgal Biofuel strain Nannochloropsis salina CCMP1776.</title>
        <authorList>
            <person name="Hovde B."/>
        </authorList>
    </citation>
    <scope>NUCLEOTIDE SEQUENCE [LARGE SCALE GENOMIC DNA]</scope>
    <source>
        <strain evidence="6 7">CCMP1776</strain>
    </source>
</reference>
<dbReference type="AlphaFoldDB" id="A0A4D9CRC4"/>
<feature type="compositionally biased region" description="Low complexity" evidence="4">
    <location>
        <begin position="158"/>
        <end position="171"/>
    </location>
</feature>
<comment type="caution">
    <text evidence="6">The sequence shown here is derived from an EMBL/GenBank/DDBJ whole genome shotgun (WGS) entry which is preliminary data.</text>
</comment>
<dbReference type="Gene3D" id="3.30.70.260">
    <property type="match status" value="1"/>
</dbReference>
<evidence type="ECO:0000256" key="1">
    <source>
        <dbReference type="ARBA" id="ARBA00022618"/>
    </source>
</evidence>
<dbReference type="InterPro" id="IPR005526">
    <property type="entry name" value="Septum_form_inhib_MinC_C"/>
</dbReference>
<dbReference type="NCBIfam" id="TIGR01222">
    <property type="entry name" value="minC"/>
    <property type="match status" value="1"/>
</dbReference>
<sequence>MGSTGTVSTPRRQNQDSPASSRDAQQPFSPPHTPPIAMTVAGKSYLVPTLRLPRGLSPSELKAGLRATTSLSAGYFQSAPMVVDLGEWLISQPLPRGGVRTASAGVGGEVLDGSLLATFVAAMKEAGLHPVGIANATATDVRAAALELGLPCFMARHAPSSPSTPSPALASIKASAPVSPQRRTEKQGIRASASRPAPTTPPSPPPSPPPSSSTRPPPSTSTVRASPTASPPLSPPPSSLPAMVVEGSVRTGQQVVAEGTSLVVLGHVHSGAEVSADGDIHIYGKLTGRALAGLSGHVRAKIFAGRFNAELVAIGEVFTTCDVGEGGGRGRREGCGAVVGGPASVSLEEKTGQLLFRTFKV</sequence>